<protein>
    <submittedName>
        <fullName evidence="1">Uncharacterized protein</fullName>
    </submittedName>
</protein>
<accession>A0A6N2BBA8</accession>
<reference evidence="1" key="1">
    <citation type="submission" date="2019-05" db="EMBL/GenBank/DDBJ databases">
        <title>The de novo reference genome and transcriptome assemblies of the wild tomato species Solanum chilense.</title>
        <authorList>
            <person name="Stam R."/>
            <person name="Nosenko T."/>
            <person name="Hoerger A.C."/>
            <person name="Stephan W."/>
            <person name="Seidel M.A."/>
            <person name="Kuhn J.M.M."/>
            <person name="Haberer G."/>
            <person name="Tellier A."/>
        </authorList>
    </citation>
    <scope>NUCLEOTIDE SEQUENCE</scope>
    <source>
        <tissue evidence="1">Mature leaves</tissue>
    </source>
</reference>
<organism evidence="1">
    <name type="scientific">Solanum chilense</name>
    <name type="common">Tomato</name>
    <name type="synonym">Lycopersicon chilense</name>
    <dbReference type="NCBI Taxonomy" id="4083"/>
    <lineage>
        <taxon>Eukaryota</taxon>
        <taxon>Viridiplantae</taxon>
        <taxon>Streptophyta</taxon>
        <taxon>Embryophyta</taxon>
        <taxon>Tracheophyta</taxon>
        <taxon>Spermatophyta</taxon>
        <taxon>Magnoliopsida</taxon>
        <taxon>eudicotyledons</taxon>
        <taxon>Gunneridae</taxon>
        <taxon>Pentapetalae</taxon>
        <taxon>asterids</taxon>
        <taxon>lamiids</taxon>
        <taxon>Solanales</taxon>
        <taxon>Solanaceae</taxon>
        <taxon>Solanoideae</taxon>
        <taxon>Solaneae</taxon>
        <taxon>Solanum</taxon>
        <taxon>Solanum subgen. Lycopersicon</taxon>
    </lineage>
</organism>
<gene>
    <name evidence="1" type="ORF">EJD97_017215</name>
</gene>
<proteinExistence type="predicted"/>
<evidence type="ECO:0000313" key="1">
    <source>
        <dbReference type="EMBL" id="TMW89413.1"/>
    </source>
</evidence>
<name>A0A6N2BBA8_SOLCI</name>
<comment type="caution">
    <text evidence="1">The sequence shown here is derived from an EMBL/GenBank/DDBJ whole genome shotgun (WGS) entry which is preliminary data.</text>
</comment>
<dbReference type="EMBL" id="RXGB01004562">
    <property type="protein sequence ID" value="TMW89413.1"/>
    <property type="molecule type" value="Genomic_DNA"/>
</dbReference>
<dbReference type="AlphaFoldDB" id="A0A6N2BBA8"/>
<sequence length="91" mass="10583">MDNNFTESFNAWILEARYKPIIEMLEDIRVKIMERLAAKEVVVKKWKDDGFSPKSELLFNEYLKISKVCKVSGNGIMAMRLLKVQIDILST</sequence>